<dbReference type="EMBL" id="FWFR01000001">
    <property type="protein sequence ID" value="SLN25845.1"/>
    <property type="molecule type" value="Genomic_DNA"/>
</dbReference>
<dbReference type="SMART" id="SM00932">
    <property type="entry name" value="Nfu_N"/>
    <property type="match status" value="1"/>
</dbReference>
<gene>
    <name evidence="3" type="primary">nfuA_1</name>
    <name evidence="3" type="ORF">OCH7691_00781</name>
</gene>
<dbReference type="GO" id="GO:0051536">
    <property type="term" value="F:iron-sulfur cluster binding"/>
    <property type="evidence" value="ECO:0007669"/>
    <property type="project" value="InterPro"/>
</dbReference>
<dbReference type="InterPro" id="IPR035433">
    <property type="entry name" value="NFU1-like"/>
</dbReference>
<dbReference type="GO" id="GO:0005506">
    <property type="term" value="F:iron ion binding"/>
    <property type="evidence" value="ECO:0007669"/>
    <property type="project" value="InterPro"/>
</dbReference>
<evidence type="ECO:0000313" key="4">
    <source>
        <dbReference type="Proteomes" id="UP000193200"/>
    </source>
</evidence>
<dbReference type="InterPro" id="IPR034904">
    <property type="entry name" value="FSCA_dom_sf"/>
</dbReference>
<reference evidence="3 4" key="1">
    <citation type="submission" date="2017-03" db="EMBL/GenBank/DDBJ databases">
        <authorList>
            <person name="Afonso C.L."/>
            <person name="Miller P.J."/>
            <person name="Scott M.A."/>
            <person name="Spackman E."/>
            <person name="Goraichik I."/>
            <person name="Dimitrov K.M."/>
            <person name="Suarez D.L."/>
            <person name="Swayne D.E."/>
        </authorList>
    </citation>
    <scope>NUCLEOTIDE SEQUENCE [LARGE SCALE GENOMIC DNA]</scope>
    <source>
        <strain evidence="3 4">CECT 7691</strain>
    </source>
</reference>
<organism evidence="3 4">
    <name type="scientific">Oceanibacterium hippocampi</name>
    <dbReference type="NCBI Taxonomy" id="745714"/>
    <lineage>
        <taxon>Bacteria</taxon>
        <taxon>Pseudomonadati</taxon>
        <taxon>Pseudomonadota</taxon>
        <taxon>Alphaproteobacteria</taxon>
        <taxon>Sneathiellales</taxon>
        <taxon>Sneathiellaceae</taxon>
        <taxon>Oceanibacterium</taxon>
    </lineage>
</organism>
<evidence type="ECO:0000259" key="2">
    <source>
        <dbReference type="SMART" id="SM00932"/>
    </source>
</evidence>
<dbReference type="SUPFAM" id="SSF117916">
    <property type="entry name" value="Fe-S cluster assembly (FSCA) domain-like"/>
    <property type="match status" value="2"/>
</dbReference>
<dbReference type="InParanoid" id="A0A1Y5RUR5"/>
<proteinExistence type="inferred from homology"/>
<dbReference type="InterPro" id="IPR001075">
    <property type="entry name" value="NIF_FeS_clus_asmbl_NifU_C"/>
</dbReference>
<dbReference type="PIRSF" id="PIRSF036773">
    <property type="entry name" value="HIRIP5"/>
    <property type="match status" value="1"/>
</dbReference>
<dbReference type="Proteomes" id="UP000193200">
    <property type="component" value="Unassembled WGS sequence"/>
</dbReference>
<keyword evidence="4" id="KW-1185">Reference proteome</keyword>
<dbReference type="Pfam" id="PF01106">
    <property type="entry name" value="NifU"/>
    <property type="match status" value="2"/>
</dbReference>
<accession>A0A1Y5RUR5</accession>
<protein>
    <submittedName>
        <fullName evidence="3">Fe/S biogenesis protein NfuA</fullName>
    </submittedName>
</protein>
<dbReference type="Pfam" id="PF08712">
    <property type="entry name" value="Nfu_N"/>
    <property type="match status" value="1"/>
</dbReference>
<dbReference type="InterPro" id="IPR036498">
    <property type="entry name" value="Nfu/NifU_N_sf"/>
</dbReference>
<dbReference type="PANTHER" id="PTHR11178">
    <property type="entry name" value="IRON-SULFUR CLUSTER SCAFFOLD PROTEIN NFU-RELATED"/>
    <property type="match status" value="1"/>
</dbReference>
<dbReference type="AlphaFoldDB" id="A0A1Y5RUR5"/>
<dbReference type="Gene3D" id="3.30.300.130">
    <property type="entry name" value="Fe-S cluster assembly (FSCA)"/>
    <property type="match status" value="2"/>
</dbReference>
<comment type="similarity">
    <text evidence="1">Belongs to the NifU family.</text>
</comment>
<dbReference type="SUPFAM" id="SSF110836">
    <property type="entry name" value="Hypothetical protein SAV1430"/>
    <property type="match status" value="1"/>
</dbReference>
<dbReference type="RefSeq" id="WP_217807782.1">
    <property type="nucleotide sequence ID" value="NZ_FWFR01000001.1"/>
</dbReference>
<name>A0A1Y5RUR5_9PROT</name>
<evidence type="ECO:0000313" key="3">
    <source>
        <dbReference type="EMBL" id="SLN25845.1"/>
    </source>
</evidence>
<dbReference type="PANTHER" id="PTHR11178:SF1">
    <property type="entry name" value="NFU1 IRON-SULFUR CLUSTER SCAFFOLD HOMOLOG, MITOCHONDRIAL"/>
    <property type="match status" value="1"/>
</dbReference>
<dbReference type="GO" id="GO:0016226">
    <property type="term" value="P:iron-sulfur cluster assembly"/>
    <property type="evidence" value="ECO:0007669"/>
    <property type="project" value="InterPro"/>
</dbReference>
<dbReference type="Gene3D" id="3.30.1370.70">
    <property type="entry name" value="Scaffold protein Nfu/NifU, N-terminal domain"/>
    <property type="match status" value="1"/>
</dbReference>
<dbReference type="InterPro" id="IPR014824">
    <property type="entry name" value="Nfu/NifU_N"/>
</dbReference>
<feature type="domain" description="Scaffold protein Nfu/NifU N-terminal" evidence="2">
    <location>
        <begin position="3"/>
        <end position="89"/>
    </location>
</feature>
<sequence length="282" mass="30530">MFIQTETRDDGRTIGFFPGRAVLDQGRKRFADAEAASASPLAQRIFAVDGVESVTLDGDSIVVSRTSSADWVSMKPAVLGAIMQHFTSGDPVLVEAPEVSDAPEAAPADSLEDEADPEVRAKLIDLITTRIRPAVTQSGGEIEYKWVRDGILYLHLAGAGLQMKAGIENMLRHYLPEIQAVRDWRESLPKPGLGTDRGQAIARFLDERINPSVASHGGHIALVDVQDDRVFIRLEGGCHGCGMADVTLKQGVEVEIKRAFPDISAVLDVTDHASGNNPYYQA</sequence>
<evidence type="ECO:0000256" key="1">
    <source>
        <dbReference type="ARBA" id="ARBA00006420"/>
    </source>
</evidence>